<evidence type="ECO:0000313" key="2">
    <source>
        <dbReference type="Proteomes" id="UP001145742"/>
    </source>
</evidence>
<evidence type="ECO:0000313" key="1">
    <source>
        <dbReference type="EMBL" id="KAJ7410578.1"/>
    </source>
</evidence>
<organism evidence="1 2">
    <name type="scientific">Willisornis vidua</name>
    <name type="common">Xingu scale-backed antbird</name>
    <dbReference type="NCBI Taxonomy" id="1566151"/>
    <lineage>
        <taxon>Eukaryota</taxon>
        <taxon>Metazoa</taxon>
        <taxon>Chordata</taxon>
        <taxon>Craniata</taxon>
        <taxon>Vertebrata</taxon>
        <taxon>Euteleostomi</taxon>
        <taxon>Archelosauria</taxon>
        <taxon>Archosauria</taxon>
        <taxon>Dinosauria</taxon>
        <taxon>Saurischia</taxon>
        <taxon>Theropoda</taxon>
        <taxon>Coelurosauria</taxon>
        <taxon>Aves</taxon>
        <taxon>Neognathae</taxon>
        <taxon>Neoaves</taxon>
        <taxon>Telluraves</taxon>
        <taxon>Australaves</taxon>
        <taxon>Passeriformes</taxon>
        <taxon>Thamnophilidae</taxon>
        <taxon>Willisornis</taxon>
    </lineage>
</organism>
<dbReference type="PANTHER" id="PTHR33332">
    <property type="entry name" value="REVERSE TRANSCRIPTASE DOMAIN-CONTAINING PROTEIN"/>
    <property type="match status" value="1"/>
</dbReference>
<comment type="caution">
    <text evidence="1">The sequence shown here is derived from an EMBL/GenBank/DDBJ whole genome shotgun (WGS) entry which is preliminary data.</text>
</comment>
<protein>
    <submittedName>
        <fullName evidence="1">Rna-directed dna polymerase from mobile element jockey-like</fullName>
    </submittedName>
</protein>
<accession>A0ABQ9CXI0</accession>
<dbReference type="EMBL" id="WHWB01034397">
    <property type="protein sequence ID" value="KAJ7410578.1"/>
    <property type="molecule type" value="Genomic_DNA"/>
</dbReference>
<gene>
    <name evidence="1" type="ORF">WISP_107333</name>
</gene>
<name>A0ABQ9CXI0_9PASS</name>
<keyword evidence="2" id="KW-1185">Reference proteome</keyword>
<proteinExistence type="predicted"/>
<sequence length="200" mass="23279">MEEVLDDRRKAIVTPIFKKYKKEDLENCRIVSLTSILGKWDLDRLHSWEEEKLMRFNKGKCRVLHLGKNNPKHQYSLRADLLDSSSAEKNLGVLMDDNLIVSQQCALVARRANGVLRSIRKNVATRCQDDGVRLFSVVPSDKIRSNGNKIKHKKFHLNMRKNCFTLRVAEHQNRLPREMVESPSLEIFKSYVDKFLCNLV</sequence>
<dbReference type="Proteomes" id="UP001145742">
    <property type="component" value="Unassembled WGS sequence"/>
</dbReference>
<reference evidence="1" key="1">
    <citation type="submission" date="2019-10" db="EMBL/GenBank/DDBJ databases">
        <authorList>
            <person name="Soares A.E.R."/>
            <person name="Aleixo A."/>
            <person name="Schneider P."/>
            <person name="Miyaki C.Y."/>
            <person name="Schneider M.P."/>
            <person name="Mello C."/>
            <person name="Vasconcelos A.T.R."/>
        </authorList>
    </citation>
    <scope>NUCLEOTIDE SEQUENCE</scope>
    <source>
        <tissue evidence="1">Muscle</tissue>
    </source>
</reference>